<dbReference type="SUPFAM" id="SSF158221">
    <property type="entry name" value="YnzC-like"/>
    <property type="match status" value="1"/>
</dbReference>
<evidence type="ECO:0000313" key="3">
    <source>
        <dbReference type="EMBL" id="MBU3851736.1"/>
    </source>
</evidence>
<evidence type="ECO:0000256" key="2">
    <source>
        <dbReference type="HAMAP-Rule" id="MF_01103"/>
    </source>
</evidence>
<dbReference type="GO" id="GO:0005737">
    <property type="term" value="C:cytoplasm"/>
    <property type="evidence" value="ECO:0007669"/>
    <property type="project" value="UniProtKB-SubCell"/>
</dbReference>
<reference evidence="3" key="1">
    <citation type="journal article" date="2021" name="PeerJ">
        <title>Extensive microbial diversity within the chicken gut microbiome revealed by metagenomics and culture.</title>
        <authorList>
            <person name="Gilroy R."/>
            <person name="Ravi A."/>
            <person name="Getino M."/>
            <person name="Pursley I."/>
            <person name="Horton D.L."/>
            <person name="Alikhan N.F."/>
            <person name="Baker D."/>
            <person name="Gharbi K."/>
            <person name="Hall N."/>
            <person name="Watson M."/>
            <person name="Adriaenssens E.M."/>
            <person name="Foster-Nyarko E."/>
            <person name="Jarju S."/>
            <person name="Secka A."/>
            <person name="Antonio M."/>
            <person name="Oren A."/>
            <person name="Chaudhuri R.R."/>
            <person name="La Ragione R."/>
            <person name="Hildebrand F."/>
            <person name="Pallen M.J."/>
        </authorList>
    </citation>
    <scope>NUCLEOTIDE SEQUENCE</scope>
    <source>
        <strain evidence="3">F6-6636</strain>
    </source>
</reference>
<organism evidence="3 4">
    <name type="scientific">Candidatus Paralactobacillus gallistercoris</name>
    <dbReference type="NCBI Taxonomy" id="2838724"/>
    <lineage>
        <taxon>Bacteria</taxon>
        <taxon>Bacillati</taxon>
        <taxon>Bacillota</taxon>
        <taxon>Bacilli</taxon>
        <taxon>Lactobacillales</taxon>
        <taxon>Lactobacillaceae</taxon>
        <taxon>Lactobacillus</taxon>
    </lineage>
</organism>
<comment type="similarity">
    <text evidence="2">Belongs to the UPF0291 family.</text>
</comment>
<dbReference type="Proteomes" id="UP000777303">
    <property type="component" value="Unassembled WGS sequence"/>
</dbReference>
<dbReference type="PANTHER" id="PTHR37300:SF1">
    <property type="entry name" value="UPF0291 PROTEIN YNZC"/>
    <property type="match status" value="1"/>
</dbReference>
<dbReference type="Pfam" id="PF05979">
    <property type="entry name" value="DUF896"/>
    <property type="match status" value="1"/>
</dbReference>
<comment type="subcellular location">
    <subcellularLocation>
        <location evidence="2">Cytoplasm</location>
    </subcellularLocation>
</comment>
<accession>A0A948TJL9</accession>
<comment type="caution">
    <text evidence="3">The sequence shown here is derived from an EMBL/GenBank/DDBJ whole genome shotgun (WGS) entry which is preliminary data.</text>
</comment>
<dbReference type="PANTHER" id="PTHR37300">
    <property type="entry name" value="UPF0291 PROTEIN CBO2609/CLC_2481"/>
    <property type="match status" value="1"/>
</dbReference>
<dbReference type="InterPro" id="IPR009242">
    <property type="entry name" value="DUF896"/>
</dbReference>
<keyword evidence="1 2" id="KW-0963">Cytoplasm</keyword>
<gene>
    <name evidence="3" type="ORF">H9901_03455</name>
</gene>
<dbReference type="AlphaFoldDB" id="A0A948TJL9"/>
<dbReference type="HAMAP" id="MF_01103">
    <property type="entry name" value="UPF0291"/>
    <property type="match status" value="1"/>
</dbReference>
<proteinExistence type="inferred from homology"/>
<dbReference type="Gene3D" id="1.10.287.540">
    <property type="entry name" value="Helix hairpin bin"/>
    <property type="match status" value="1"/>
</dbReference>
<name>A0A948TJL9_9LACO</name>
<evidence type="ECO:0000256" key="1">
    <source>
        <dbReference type="ARBA" id="ARBA00022490"/>
    </source>
</evidence>
<protein>
    <recommendedName>
        <fullName evidence="2">UPF0291 protein H9901_03455</fullName>
    </recommendedName>
</protein>
<sequence length="81" mass="9685">MTKEQDERIKRINFLANKAKNEGLTEDEKAEQKELRAAYLKDFREGFRQQIENLRIFDKEGNEVTSEKVKEIQRKKGLRND</sequence>
<evidence type="ECO:0000313" key="4">
    <source>
        <dbReference type="Proteomes" id="UP000777303"/>
    </source>
</evidence>
<dbReference type="EMBL" id="JAHLFS010000046">
    <property type="protein sequence ID" value="MBU3851736.1"/>
    <property type="molecule type" value="Genomic_DNA"/>
</dbReference>
<reference evidence="3" key="2">
    <citation type="submission" date="2021-04" db="EMBL/GenBank/DDBJ databases">
        <authorList>
            <person name="Gilroy R."/>
        </authorList>
    </citation>
    <scope>NUCLEOTIDE SEQUENCE</scope>
    <source>
        <strain evidence="3">F6-6636</strain>
    </source>
</reference>